<dbReference type="NCBIfam" id="NF005703">
    <property type="entry name" value="PRK07515.1"/>
    <property type="match status" value="1"/>
</dbReference>
<evidence type="ECO:0000256" key="1">
    <source>
        <dbReference type="ARBA" id="ARBA00022679"/>
    </source>
</evidence>
<dbReference type="RefSeq" id="WP_092615438.1">
    <property type="nucleotide sequence ID" value="NZ_FMYK01000001.1"/>
</dbReference>
<evidence type="ECO:0000256" key="2">
    <source>
        <dbReference type="ARBA" id="ARBA00023315"/>
    </source>
</evidence>
<accession>A0A1G6GWA0</accession>
<dbReference type="OrthoDB" id="4336181at2"/>
<dbReference type="Proteomes" id="UP000242317">
    <property type="component" value="Unassembled WGS sequence"/>
</dbReference>
<organism evidence="5 6">
    <name type="scientific">Acinetobacter marinus</name>
    <dbReference type="NCBI Taxonomy" id="281375"/>
    <lineage>
        <taxon>Bacteria</taxon>
        <taxon>Pseudomonadati</taxon>
        <taxon>Pseudomonadota</taxon>
        <taxon>Gammaproteobacteria</taxon>
        <taxon>Moraxellales</taxon>
        <taxon>Moraxellaceae</taxon>
        <taxon>Acinetobacter</taxon>
    </lineage>
</organism>
<dbReference type="AlphaFoldDB" id="A0A1G6GWA0"/>
<protein>
    <submittedName>
        <fullName evidence="5">3-oxoacyl-[acyl-carrier-protein] synthase III</fullName>
    </submittedName>
</protein>
<proteinExistence type="predicted"/>
<sequence>MSIRITGTGVYTPKDQISNRELVDSLNTYVERYNQQFSTEIEQGLKKELLPSTAEFIEKASGIQSRYVVEKSGILDIDRLMPVLTERENDEISIQAEMGVAAAKQAMQNANISADQIDVVIFASLSIQRAYPAIAIEIQDALGIQGYAFDMNVACASATFALKHAVDALKSGSKAVLMVNVEVMTGQVDFSSRDSHFIFGDAAAATIIENNAEKSGFEVIDCYLETIYSNNIRNNFGFLNPSENAVRDDRVFRQDGRKVFKDVVPMVADRIAKQLERNAIQADQVKRFWMHQANINMNSLILKMIAGKTVDPERMPMVLDQYANTSSAGVIIAMNESAEQVAAGEYAVMSSFGAGYAMGSIILRKV</sequence>
<dbReference type="EMBL" id="FMYK01000001">
    <property type="protein sequence ID" value="SDB86244.1"/>
    <property type="molecule type" value="Genomic_DNA"/>
</dbReference>
<evidence type="ECO:0000313" key="6">
    <source>
        <dbReference type="Proteomes" id="UP000242317"/>
    </source>
</evidence>
<dbReference type="GO" id="GO:0044550">
    <property type="term" value="P:secondary metabolite biosynthetic process"/>
    <property type="evidence" value="ECO:0007669"/>
    <property type="project" value="TreeGrafter"/>
</dbReference>
<evidence type="ECO:0000259" key="3">
    <source>
        <dbReference type="Pfam" id="PF08541"/>
    </source>
</evidence>
<dbReference type="GO" id="GO:0004315">
    <property type="term" value="F:3-oxoacyl-[acyl-carrier-protein] synthase activity"/>
    <property type="evidence" value="ECO:0007669"/>
    <property type="project" value="InterPro"/>
</dbReference>
<dbReference type="Gene3D" id="3.40.47.10">
    <property type="match status" value="2"/>
</dbReference>
<dbReference type="PANTHER" id="PTHR34069:SF2">
    <property type="entry name" value="BETA-KETOACYL-[ACYL-CARRIER-PROTEIN] SYNTHASE III"/>
    <property type="match status" value="1"/>
</dbReference>
<reference evidence="6" key="1">
    <citation type="submission" date="2016-09" db="EMBL/GenBank/DDBJ databases">
        <authorList>
            <person name="Varghese N."/>
            <person name="Submissions S."/>
        </authorList>
    </citation>
    <scope>NUCLEOTIDE SEQUENCE [LARGE SCALE GENOMIC DNA]</scope>
    <source>
        <strain evidence="6">ANC 3699</strain>
    </source>
</reference>
<dbReference type="Pfam" id="PF08541">
    <property type="entry name" value="ACP_syn_III_C"/>
    <property type="match status" value="1"/>
</dbReference>
<evidence type="ECO:0000259" key="4">
    <source>
        <dbReference type="Pfam" id="PF08545"/>
    </source>
</evidence>
<feature type="domain" description="Beta-ketoacyl-[acyl-carrier-protein] synthase III N-terminal" evidence="4">
    <location>
        <begin position="149"/>
        <end position="225"/>
    </location>
</feature>
<keyword evidence="1" id="KW-0808">Transferase</keyword>
<keyword evidence="6" id="KW-1185">Reference proteome</keyword>
<name>A0A1G6GWA0_9GAMM</name>
<dbReference type="InterPro" id="IPR016039">
    <property type="entry name" value="Thiolase-like"/>
</dbReference>
<gene>
    <name evidence="5" type="ORF">SAMN05421749_101493</name>
</gene>
<dbReference type="InterPro" id="IPR013747">
    <property type="entry name" value="ACP_syn_III_C"/>
</dbReference>
<dbReference type="CDD" id="cd00830">
    <property type="entry name" value="KAS_III"/>
    <property type="match status" value="1"/>
</dbReference>
<keyword evidence="2" id="KW-0012">Acyltransferase</keyword>
<dbReference type="GO" id="GO:0006633">
    <property type="term" value="P:fatty acid biosynthetic process"/>
    <property type="evidence" value="ECO:0007669"/>
    <property type="project" value="InterPro"/>
</dbReference>
<evidence type="ECO:0000313" key="5">
    <source>
        <dbReference type="EMBL" id="SDB86244.1"/>
    </source>
</evidence>
<dbReference type="SUPFAM" id="SSF53901">
    <property type="entry name" value="Thiolase-like"/>
    <property type="match status" value="1"/>
</dbReference>
<feature type="domain" description="Beta-ketoacyl-[acyl-carrier-protein] synthase III C-terminal" evidence="3">
    <location>
        <begin position="275"/>
        <end position="364"/>
    </location>
</feature>
<dbReference type="PANTHER" id="PTHR34069">
    <property type="entry name" value="3-OXOACYL-[ACYL-CARRIER-PROTEIN] SYNTHASE 3"/>
    <property type="match status" value="1"/>
</dbReference>
<dbReference type="InterPro" id="IPR013751">
    <property type="entry name" value="ACP_syn_III_N"/>
</dbReference>
<dbReference type="Pfam" id="PF08545">
    <property type="entry name" value="ACP_syn_III"/>
    <property type="match status" value="1"/>
</dbReference>